<keyword evidence="2" id="KW-1003">Cell membrane</keyword>
<reference evidence="7 8" key="1">
    <citation type="submission" date="2022-04" db="EMBL/GenBank/DDBJ databases">
        <authorList>
            <person name="Huq M.A."/>
        </authorList>
    </citation>
    <scope>NUCLEOTIDE SEQUENCE [LARGE SCALE GENOMIC DNA]</scope>
    <source>
        <strain evidence="7 8">MAH-33</strain>
    </source>
</reference>
<feature type="transmembrane region" description="Helical" evidence="6">
    <location>
        <begin position="205"/>
        <end position="227"/>
    </location>
</feature>
<evidence type="ECO:0000313" key="8">
    <source>
        <dbReference type="Proteomes" id="UP001203512"/>
    </source>
</evidence>
<evidence type="ECO:0000256" key="5">
    <source>
        <dbReference type="ARBA" id="ARBA00023136"/>
    </source>
</evidence>
<comment type="subcellular location">
    <subcellularLocation>
        <location evidence="1">Cell membrane</location>
        <topology evidence="1">Multi-pass membrane protein</topology>
    </subcellularLocation>
</comment>
<evidence type="ECO:0000256" key="6">
    <source>
        <dbReference type="SAM" id="Phobius"/>
    </source>
</evidence>
<keyword evidence="8" id="KW-1185">Reference proteome</keyword>
<feature type="transmembrane region" description="Helical" evidence="6">
    <location>
        <begin position="20"/>
        <end position="37"/>
    </location>
</feature>
<keyword evidence="4 6" id="KW-1133">Transmembrane helix</keyword>
<evidence type="ECO:0000256" key="1">
    <source>
        <dbReference type="ARBA" id="ARBA00004651"/>
    </source>
</evidence>
<dbReference type="EMBL" id="JALKHS010000012">
    <property type="protein sequence ID" value="MCK0532895.1"/>
    <property type="molecule type" value="Genomic_DNA"/>
</dbReference>
<evidence type="ECO:0000256" key="2">
    <source>
        <dbReference type="ARBA" id="ARBA00022475"/>
    </source>
</evidence>
<name>A0ABT0E0N5_9SPHN</name>
<dbReference type="Proteomes" id="UP001203512">
    <property type="component" value="Unassembled WGS sequence"/>
</dbReference>
<sequence length="247" mass="27218">MENPTPYCGTAPLPAEFWTRWNWDPLLLLAIAAALFLSLRLPPPSRKPAIAFTGIWAILYISPFCAIGSALFSARSVHHLVLILIAAPLLARAAAMLPKRGSLASWTVLQALVLWFWHAPPAYDLALSNSAAFWLMQLSILLTATGFWHALARSELPGRIIALFATMMQMSLLGALLAFARSALYRPHWLTTQPWGLSPLDDQQLAGILMWIPGGTLYLAAALFYAWHMLAEQQDDGPAYVSLGERV</sequence>
<dbReference type="RefSeq" id="WP_247233856.1">
    <property type="nucleotide sequence ID" value="NZ_JALKHS010000012.1"/>
</dbReference>
<feature type="transmembrane region" description="Helical" evidence="6">
    <location>
        <begin position="131"/>
        <end position="148"/>
    </location>
</feature>
<feature type="transmembrane region" description="Helical" evidence="6">
    <location>
        <begin position="102"/>
        <end position="119"/>
    </location>
</feature>
<feature type="transmembrane region" description="Helical" evidence="6">
    <location>
        <begin position="160"/>
        <end position="185"/>
    </location>
</feature>
<proteinExistence type="predicted"/>
<dbReference type="InterPro" id="IPR019108">
    <property type="entry name" value="Caa3_assmbl_CtaG-rel"/>
</dbReference>
<evidence type="ECO:0000256" key="3">
    <source>
        <dbReference type="ARBA" id="ARBA00022692"/>
    </source>
</evidence>
<evidence type="ECO:0000256" key="4">
    <source>
        <dbReference type="ARBA" id="ARBA00022989"/>
    </source>
</evidence>
<comment type="caution">
    <text evidence="7">The sequence shown here is derived from an EMBL/GenBank/DDBJ whole genome shotgun (WGS) entry which is preliminary data.</text>
</comment>
<feature type="transmembrane region" description="Helical" evidence="6">
    <location>
        <begin position="77"/>
        <end position="95"/>
    </location>
</feature>
<gene>
    <name evidence="7" type="ORF">MU848_14990</name>
</gene>
<evidence type="ECO:0000313" key="7">
    <source>
        <dbReference type="EMBL" id="MCK0532895.1"/>
    </source>
</evidence>
<accession>A0ABT0E0N5</accession>
<organism evidence="7 8">
    <name type="scientific">Sphingobium agri</name>
    <dbReference type="NCBI Taxonomy" id="2933566"/>
    <lineage>
        <taxon>Bacteria</taxon>
        <taxon>Pseudomonadati</taxon>
        <taxon>Pseudomonadota</taxon>
        <taxon>Alphaproteobacteria</taxon>
        <taxon>Sphingomonadales</taxon>
        <taxon>Sphingomonadaceae</taxon>
        <taxon>Sphingobium</taxon>
    </lineage>
</organism>
<keyword evidence="3 6" id="KW-0812">Transmembrane</keyword>
<protein>
    <submittedName>
        <fullName evidence="7">Cytochrome c oxidase assembly protein</fullName>
    </submittedName>
</protein>
<dbReference type="Pfam" id="PF09678">
    <property type="entry name" value="Caa3_CtaG"/>
    <property type="match status" value="1"/>
</dbReference>
<feature type="transmembrane region" description="Helical" evidence="6">
    <location>
        <begin position="49"/>
        <end position="71"/>
    </location>
</feature>
<keyword evidence="5 6" id="KW-0472">Membrane</keyword>